<reference evidence="13" key="1">
    <citation type="journal article" date="2014" name="Int. J. Syst. Evol. Microbiol.">
        <title>Complete genome sequence of Corynebacterium casei LMG S-19264T (=DSM 44701T), isolated from a smear-ripened cheese.</title>
        <authorList>
            <consortium name="US DOE Joint Genome Institute (JGI-PGF)"/>
            <person name="Walter F."/>
            <person name="Albersmeier A."/>
            <person name="Kalinowski J."/>
            <person name="Ruckert C."/>
        </authorList>
    </citation>
    <scope>NUCLEOTIDE SEQUENCE</scope>
    <source>
        <strain evidence="13">CGMCC 1.12726</strain>
    </source>
</reference>
<dbReference type="GO" id="GO:0015031">
    <property type="term" value="P:protein transport"/>
    <property type="evidence" value="ECO:0007669"/>
    <property type="project" value="UniProtKB-KW"/>
</dbReference>
<keyword evidence="7" id="KW-0653">Protein transport</keyword>
<evidence type="ECO:0000256" key="8">
    <source>
        <dbReference type="ARBA" id="ARBA00022989"/>
    </source>
</evidence>
<keyword evidence="3" id="KW-0813">Transport</keyword>
<keyword evidence="5" id="KW-0997">Cell inner membrane</keyword>
<dbReference type="GO" id="GO:0098797">
    <property type="term" value="C:plasma membrane protein complex"/>
    <property type="evidence" value="ECO:0007669"/>
    <property type="project" value="TreeGrafter"/>
</dbReference>
<comment type="subcellular location">
    <subcellularLocation>
        <location evidence="1">Cell inner membrane</location>
        <topology evidence="1">Single-pass membrane protein</topology>
        <orientation evidence="1">Periplasmic side</orientation>
    </subcellularLocation>
</comment>
<comment type="caution">
    <text evidence="13">The sequence shown here is derived from an EMBL/GenBank/DDBJ whole genome shotgun (WGS) entry which is preliminary data.</text>
</comment>
<dbReference type="NCBIfam" id="TIGR01352">
    <property type="entry name" value="tonB_Cterm"/>
    <property type="match status" value="1"/>
</dbReference>
<dbReference type="Pfam" id="PF03544">
    <property type="entry name" value="TonB_C"/>
    <property type="match status" value="1"/>
</dbReference>
<dbReference type="PANTHER" id="PTHR33446:SF11">
    <property type="entry name" value="TONB3"/>
    <property type="match status" value="1"/>
</dbReference>
<evidence type="ECO:0000256" key="6">
    <source>
        <dbReference type="ARBA" id="ARBA00022692"/>
    </source>
</evidence>
<dbReference type="GO" id="GO:0031992">
    <property type="term" value="F:energy transducer activity"/>
    <property type="evidence" value="ECO:0007669"/>
    <property type="project" value="TreeGrafter"/>
</dbReference>
<dbReference type="InterPro" id="IPR037682">
    <property type="entry name" value="TonB_C"/>
</dbReference>
<keyword evidence="8 11" id="KW-1133">Transmembrane helix</keyword>
<evidence type="ECO:0000256" key="5">
    <source>
        <dbReference type="ARBA" id="ARBA00022519"/>
    </source>
</evidence>
<keyword evidence="6 11" id="KW-0812">Transmembrane</keyword>
<feature type="compositionally biased region" description="Polar residues" evidence="10">
    <location>
        <begin position="83"/>
        <end position="92"/>
    </location>
</feature>
<evidence type="ECO:0000256" key="3">
    <source>
        <dbReference type="ARBA" id="ARBA00022448"/>
    </source>
</evidence>
<evidence type="ECO:0000256" key="7">
    <source>
        <dbReference type="ARBA" id="ARBA00022927"/>
    </source>
</evidence>
<feature type="transmembrane region" description="Helical" evidence="11">
    <location>
        <begin position="12"/>
        <end position="33"/>
    </location>
</feature>
<dbReference type="InterPro" id="IPR006260">
    <property type="entry name" value="TonB/TolA_C"/>
</dbReference>
<evidence type="ECO:0000256" key="10">
    <source>
        <dbReference type="SAM" id="MobiDB-lite"/>
    </source>
</evidence>
<keyword evidence="14" id="KW-1185">Reference proteome</keyword>
<dbReference type="EMBL" id="BMFO01000002">
    <property type="protein sequence ID" value="GGF90457.1"/>
    <property type="molecule type" value="Genomic_DNA"/>
</dbReference>
<dbReference type="AlphaFoldDB" id="A0A917CJJ4"/>
<dbReference type="RefSeq" id="WP_188448527.1">
    <property type="nucleotide sequence ID" value="NZ_BMFO01000002.1"/>
</dbReference>
<evidence type="ECO:0000259" key="12">
    <source>
        <dbReference type="PROSITE" id="PS52015"/>
    </source>
</evidence>
<comment type="similarity">
    <text evidence="2">Belongs to the TonB family.</text>
</comment>
<name>A0A917CJJ4_9GAMM</name>
<gene>
    <name evidence="13" type="primary">tonB</name>
    <name evidence="13" type="ORF">GCM10010960_10460</name>
</gene>
<feature type="domain" description="TonB C-terminal" evidence="12">
    <location>
        <begin position="188"/>
        <end position="285"/>
    </location>
</feature>
<reference evidence="13" key="2">
    <citation type="submission" date="2020-09" db="EMBL/GenBank/DDBJ databases">
        <authorList>
            <person name="Sun Q."/>
            <person name="Zhou Y."/>
        </authorList>
    </citation>
    <scope>NUCLEOTIDE SEQUENCE</scope>
    <source>
        <strain evidence="13">CGMCC 1.12726</strain>
    </source>
</reference>
<evidence type="ECO:0000256" key="11">
    <source>
        <dbReference type="SAM" id="Phobius"/>
    </source>
</evidence>
<dbReference type="InterPro" id="IPR051045">
    <property type="entry name" value="TonB-dependent_transducer"/>
</dbReference>
<proteinExistence type="inferred from homology"/>
<evidence type="ECO:0000256" key="4">
    <source>
        <dbReference type="ARBA" id="ARBA00022475"/>
    </source>
</evidence>
<sequence length="285" mass="31150">MSGRISAKDRLTGTLILSSIAYGVVVLGVGFTLNKAAPVTPTLDVVLSPTASAAKPEKADFLAQTDNQGGGSAERAQRPLDDQLSQLPQTDPGQAPVPMQAQKTPPEPEPVQRLVTTQKPAEYRTPRAREQKPTSAEPLPEGAELVEQSLALAKLANEFSRKQNLQARATRHKYITASTREYAYAQYMNEWVRKVERVGNANYPQQALLNRLSGQLILTVAIRRDGRIEDITVVKSSGNRVLDRAAGDIVRLAEPFPALPKTAEDPSLLYITRTWQFIAGQTSLN</sequence>
<evidence type="ECO:0000313" key="14">
    <source>
        <dbReference type="Proteomes" id="UP000632858"/>
    </source>
</evidence>
<evidence type="ECO:0000256" key="2">
    <source>
        <dbReference type="ARBA" id="ARBA00006555"/>
    </source>
</evidence>
<accession>A0A917CJJ4</accession>
<dbReference type="SUPFAM" id="SSF74653">
    <property type="entry name" value="TolA/TonB C-terminal domain"/>
    <property type="match status" value="1"/>
</dbReference>
<organism evidence="13 14">
    <name type="scientific">Arenimonas maotaiensis</name>
    <dbReference type="NCBI Taxonomy" id="1446479"/>
    <lineage>
        <taxon>Bacteria</taxon>
        <taxon>Pseudomonadati</taxon>
        <taxon>Pseudomonadota</taxon>
        <taxon>Gammaproteobacteria</taxon>
        <taxon>Lysobacterales</taxon>
        <taxon>Lysobacteraceae</taxon>
        <taxon>Arenimonas</taxon>
    </lineage>
</organism>
<evidence type="ECO:0000256" key="9">
    <source>
        <dbReference type="ARBA" id="ARBA00023136"/>
    </source>
</evidence>
<feature type="compositionally biased region" description="Basic and acidic residues" evidence="10">
    <location>
        <begin position="121"/>
        <end position="132"/>
    </location>
</feature>
<keyword evidence="9 11" id="KW-0472">Membrane</keyword>
<keyword evidence="4" id="KW-1003">Cell membrane</keyword>
<dbReference type="GO" id="GO:0055085">
    <property type="term" value="P:transmembrane transport"/>
    <property type="evidence" value="ECO:0007669"/>
    <property type="project" value="InterPro"/>
</dbReference>
<dbReference type="Gene3D" id="3.30.1150.10">
    <property type="match status" value="1"/>
</dbReference>
<evidence type="ECO:0000256" key="1">
    <source>
        <dbReference type="ARBA" id="ARBA00004383"/>
    </source>
</evidence>
<dbReference type="Proteomes" id="UP000632858">
    <property type="component" value="Unassembled WGS sequence"/>
</dbReference>
<feature type="region of interest" description="Disordered" evidence="10">
    <location>
        <begin position="53"/>
        <end position="141"/>
    </location>
</feature>
<dbReference type="PANTHER" id="PTHR33446">
    <property type="entry name" value="PROTEIN TONB-RELATED"/>
    <property type="match status" value="1"/>
</dbReference>
<evidence type="ECO:0000313" key="13">
    <source>
        <dbReference type="EMBL" id="GGF90457.1"/>
    </source>
</evidence>
<protein>
    <submittedName>
        <fullName evidence="13">Cell envelope biogenesis protein TonB</fullName>
    </submittedName>
</protein>
<dbReference type="PROSITE" id="PS52015">
    <property type="entry name" value="TONB_CTD"/>
    <property type="match status" value="1"/>
</dbReference>